<dbReference type="EMBL" id="HBUF01523464">
    <property type="protein sequence ID" value="CAG6749463.1"/>
    <property type="molecule type" value="Transcribed_RNA"/>
</dbReference>
<dbReference type="EMBL" id="HBUF01523462">
    <property type="protein sequence ID" value="CAG6749457.1"/>
    <property type="molecule type" value="Transcribed_RNA"/>
</dbReference>
<dbReference type="EMBL" id="HBUF01213051">
    <property type="protein sequence ID" value="CAG6666143.1"/>
    <property type="molecule type" value="Transcribed_RNA"/>
</dbReference>
<dbReference type="EMBL" id="HBUF01406625">
    <property type="protein sequence ID" value="CAG6738191.1"/>
    <property type="molecule type" value="Transcribed_RNA"/>
</dbReference>
<dbReference type="EMBL" id="HBUF01213052">
    <property type="protein sequence ID" value="CAG6666145.1"/>
    <property type="molecule type" value="Transcribed_RNA"/>
</dbReference>
<proteinExistence type="predicted"/>
<reference evidence="1" key="1">
    <citation type="submission" date="2021-05" db="EMBL/GenBank/DDBJ databases">
        <authorList>
            <person name="Alioto T."/>
            <person name="Alioto T."/>
            <person name="Gomez Garrido J."/>
        </authorList>
    </citation>
    <scope>NUCLEOTIDE SEQUENCE</scope>
</reference>
<dbReference type="EMBL" id="HBUF01406622">
    <property type="protein sequence ID" value="CAG6738185.1"/>
    <property type="molecule type" value="Transcribed_RNA"/>
</dbReference>
<protein>
    <submittedName>
        <fullName evidence="1">Uncharacterized protein</fullName>
    </submittedName>
</protein>
<dbReference type="AlphaFoldDB" id="A0A8D8Q859"/>
<dbReference type="EMBL" id="HBUF01523463">
    <property type="protein sequence ID" value="CAG6749460.1"/>
    <property type="molecule type" value="Transcribed_RNA"/>
</dbReference>
<name>A0A8D8Q859_9HEMI</name>
<dbReference type="EMBL" id="HBUF01406624">
    <property type="protein sequence ID" value="CAG6738189.1"/>
    <property type="molecule type" value="Transcribed_RNA"/>
</dbReference>
<sequence>MVWCKRDEERIRLSDHHRVAVCLAPNPNITHPPLHLVQVEVPVITPFTTTPPPVLTFNTSSPNKSTPMRTKVLALTPSTLPGGRLTSPVFASIIEILLV</sequence>
<dbReference type="EMBL" id="HBUF01523466">
    <property type="protein sequence ID" value="CAG6749470.1"/>
    <property type="molecule type" value="Transcribed_RNA"/>
</dbReference>
<dbReference type="EMBL" id="HBUF01063756">
    <property type="protein sequence ID" value="CAG6626894.1"/>
    <property type="molecule type" value="Transcribed_RNA"/>
</dbReference>
<accession>A0A8D8Q859</accession>
<organism evidence="1">
    <name type="scientific">Cacopsylla melanoneura</name>
    <dbReference type="NCBI Taxonomy" id="428564"/>
    <lineage>
        <taxon>Eukaryota</taxon>
        <taxon>Metazoa</taxon>
        <taxon>Ecdysozoa</taxon>
        <taxon>Arthropoda</taxon>
        <taxon>Hexapoda</taxon>
        <taxon>Insecta</taxon>
        <taxon>Pterygota</taxon>
        <taxon>Neoptera</taxon>
        <taxon>Paraneoptera</taxon>
        <taxon>Hemiptera</taxon>
        <taxon>Sternorrhyncha</taxon>
        <taxon>Psylloidea</taxon>
        <taxon>Psyllidae</taxon>
        <taxon>Psyllinae</taxon>
        <taxon>Cacopsylla</taxon>
    </lineage>
</organism>
<dbReference type="EMBL" id="HBUF01406623">
    <property type="protein sequence ID" value="CAG6738187.1"/>
    <property type="molecule type" value="Transcribed_RNA"/>
</dbReference>
<dbReference type="EMBL" id="HBUF01523465">
    <property type="protein sequence ID" value="CAG6749466.1"/>
    <property type="molecule type" value="Transcribed_RNA"/>
</dbReference>
<dbReference type="EMBL" id="HBUF01523467">
    <property type="protein sequence ID" value="CAG6749474.1"/>
    <property type="molecule type" value="Transcribed_RNA"/>
</dbReference>
<evidence type="ECO:0000313" key="1">
    <source>
        <dbReference type="EMBL" id="CAG6626894.1"/>
    </source>
</evidence>